<organism evidence="1 2">
    <name type="scientific">Bradyrhizobium aeschynomenes</name>
    <dbReference type="NCBI Taxonomy" id="2734909"/>
    <lineage>
        <taxon>Bacteria</taxon>
        <taxon>Pseudomonadati</taxon>
        <taxon>Pseudomonadota</taxon>
        <taxon>Alphaproteobacteria</taxon>
        <taxon>Hyphomicrobiales</taxon>
        <taxon>Nitrobacteraceae</taxon>
        <taxon>Bradyrhizobium</taxon>
    </lineage>
</organism>
<comment type="caution">
    <text evidence="1">The sequence shown here is derived from an EMBL/GenBank/DDBJ whole genome shotgun (WGS) entry which is preliminary data.</text>
</comment>
<dbReference type="EMBL" id="JABFDN010000012">
    <property type="protein sequence ID" value="NPU68695.1"/>
    <property type="molecule type" value="Genomic_DNA"/>
</dbReference>
<evidence type="ECO:0000313" key="2">
    <source>
        <dbReference type="Proteomes" id="UP000886476"/>
    </source>
</evidence>
<proteinExistence type="predicted"/>
<evidence type="ECO:0008006" key="3">
    <source>
        <dbReference type="Google" id="ProtNLM"/>
    </source>
</evidence>
<sequence>MEFNRRNIIFGALPAEAVGAPPLPPLRSPPLSASPLRARPSGIRYRFNDGLFPSTVFDLLERSCWHVQSDATAHVIRHVGTGLTFADAQLGYDPFALELLHCFDNSPEPADDWQTMLVGWAAVNMGWNIKRKRPGAALVLSPSRRSPMESWVFDCIEAPALVVEPIEARPLRRPDIWLNPPRAA</sequence>
<accession>A0ABX2CLY7</accession>
<reference evidence="1" key="1">
    <citation type="submission" date="2020-05" db="EMBL/GenBank/DDBJ databases">
        <title>Nod-independent and nitrogen-fixing Bradyrhizobium aeschynomene sp. nov. isolated from nodules of Aeschynomene indica.</title>
        <authorList>
            <person name="Zhang Z."/>
        </authorList>
    </citation>
    <scope>NUCLEOTIDE SEQUENCE</scope>
    <source>
        <strain evidence="1">83012</strain>
    </source>
</reference>
<name>A0ABX2CLY7_9BRAD</name>
<protein>
    <recommendedName>
        <fullName evidence="3">RES domain-containing protein</fullName>
    </recommendedName>
</protein>
<evidence type="ECO:0000313" key="1">
    <source>
        <dbReference type="EMBL" id="NPU68695.1"/>
    </source>
</evidence>
<dbReference type="Proteomes" id="UP000886476">
    <property type="component" value="Unassembled WGS sequence"/>
</dbReference>
<dbReference type="RefSeq" id="WP_172113750.1">
    <property type="nucleotide sequence ID" value="NZ_JABFDM010000002.1"/>
</dbReference>
<keyword evidence="2" id="KW-1185">Reference proteome</keyword>
<gene>
    <name evidence="1" type="ORF">HL667_27090</name>
</gene>